<evidence type="ECO:0000256" key="6">
    <source>
        <dbReference type="ARBA" id="ARBA00023136"/>
    </source>
</evidence>
<keyword evidence="10" id="KW-1185">Reference proteome</keyword>
<dbReference type="GO" id="GO:0005886">
    <property type="term" value="C:plasma membrane"/>
    <property type="evidence" value="ECO:0007669"/>
    <property type="project" value="UniProtKB-SubCell"/>
</dbReference>
<evidence type="ECO:0000256" key="2">
    <source>
        <dbReference type="ARBA" id="ARBA00009298"/>
    </source>
</evidence>
<keyword evidence="3" id="KW-1003">Cell membrane</keyword>
<evidence type="ECO:0000256" key="5">
    <source>
        <dbReference type="ARBA" id="ARBA00022989"/>
    </source>
</evidence>
<comment type="similarity">
    <text evidence="2">Belongs to the MgtC/SapB family.</text>
</comment>
<comment type="subcellular location">
    <subcellularLocation>
        <location evidence="1">Cell membrane</location>
        <topology evidence="1">Multi-pass membrane protein</topology>
    </subcellularLocation>
</comment>
<dbReference type="InterPro" id="IPR049177">
    <property type="entry name" value="MgtC_SapB_SrpB_YhiD_N"/>
</dbReference>
<accession>A0A2X4SUM6</accession>
<keyword evidence="5 7" id="KW-1133">Transmembrane helix</keyword>
<dbReference type="Pfam" id="PF02308">
    <property type="entry name" value="MgtC"/>
    <property type="match status" value="1"/>
</dbReference>
<feature type="domain" description="MgtC/SapB/SrpB/YhiD N-terminal" evidence="8">
    <location>
        <begin position="24"/>
        <end position="152"/>
    </location>
</feature>
<protein>
    <submittedName>
        <fullName evidence="9">Putative Mg(2+) transport ATPase</fullName>
    </submittedName>
</protein>
<dbReference type="InterPro" id="IPR003416">
    <property type="entry name" value="MgtC/SapB/SrpB/YhiD_fam"/>
</dbReference>
<dbReference type="PRINTS" id="PR01837">
    <property type="entry name" value="MGTCSAPBPROT"/>
</dbReference>
<feature type="transmembrane region" description="Helical" evidence="7">
    <location>
        <begin position="49"/>
        <end position="69"/>
    </location>
</feature>
<dbReference type="PANTHER" id="PTHR33778">
    <property type="entry name" value="PROTEIN MGTC"/>
    <property type="match status" value="1"/>
</dbReference>
<dbReference type="PANTHER" id="PTHR33778:SF1">
    <property type="entry name" value="MAGNESIUM TRANSPORTER YHID-RELATED"/>
    <property type="match status" value="1"/>
</dbReference>
<dbReference type="EMBL" id="LS483447">
    <property type="protein sequence ID" value="SQH73511.1"/>
    <property type="molecule type" value="Genomic_DNA"/>
</dbReference>
<keyword evidence="6 7" id="KW-0472">Membrane</keyword>
<dbReference type="KEGG" id="pcre:NCTC12858_01372"/>
<gene>
    <name evidence="9" type="primary">sapB</name>
    <name evidence="9" type="ORF">NCTC12858_01372</name>
</gene>
<dbReference type="Proteomes" id="UP000249300">
    <property type="component" value="Chromosome 1"/>
</dbReference>
<dbReference type="RefSeq" id="WP_023939490.1">
    <property type="nucleotide sequence ID" value="NZ_LS483447.1"/>
</dbReference>
<name>A0A2X4SUM6_9PORP</name>
<sequence length="237" mass="25368">MPDFSLSSLFEYSHPSLFEAGVRILLSLLLGGAIGLEREAKYHSAGFRTFTLICLGSTLAMLISIWTPLSTHLSSSNPGDPARIAAQVLTGVGFLGAGAIMRTKASIQGLTTAAGIWVSAVIGLAIGAGLYVPSVVVTALVIAVLSMMDRLEISRRIGGYNKLIELQFCSQSGGMETVTQIMAKHNVKIINFSTEHDLQNMSFAISLSVRISSINNETELSNELCQLPNLISMKIYS</sequence>
<evidence type="ECO:0000256" key="3">
    <source>
        <dbReference type="ARBA" id="ARBA00022475"/>
    </source>
</evidence>
<evidence type="ECO:0000256" key="7">
    <source>
        <dbReference type="SAM" id="Phobius"/>
    </source>
</evidence>
<evidence type="ECO:0000259" key="8">
    <source>
        <dbReference type="Pfam" id="PF02308"/>
    </source>
</evidence>
<dbReference type="AlphaFoldDB" id="A0A2X4SUM6"/>
<feature type="transmembrane region" description="Helical" evidence="7">
    <location>
        <begin position="20"/>
        <end position="37"/>
    </location>
</feature>
<evidence type="ECO:0000256" key="4">
    <source>
        <dbReference type="ARBA" id="ARBA00022692"/>
    </source>
</evidence>
<proteinExistence type="inferred from homology"/>
<reference evidence="9 10" key="1">
    <citation type="submission" date="2018-06" db="EMBL/GenBank/DDBJ databases">
        <authorList>
            <consortium name="Pathogen Informatics"/>
            <person name="Doyle S."/>
        </authorList>
    </citation>
    <scope>NUCLEOTIDE SEQUENCE [LARGE SCALE GENOMIC DNA]</scope>
    <source>
        <strain evidence="9 10">NCTC12858</strain>
    </source>
</reference>
<feature type="transmembrane region" description="Helical" evidence="7">
    <location>
        <begin position="81"/>
        <end position="100"/>
    </location>
</feature>
<organism evidence="9 10">
    <name type="scientific">Porphyromonas crevioricanis</name>
    <dbReference type="NCBI Taxonomy" id="393921"/>
    <lineage>
        <taxon>Bacteria</taxon>
        <taxon>Pseudomonadati</taxon>
        <taxon>Bacteroidota</taxon>
        <taxon>Bacteroidia</taxon>
        <taxon>Bacteroidales</taxon>
        <taxon>Porphyromonadaceae</taxon>
        <taxon>Porphyromonas</taxon>
    </lineage>
</organism>
<evidence type="ECO:0000313" key="10">
    <source>
        <dbReference type="Proteomes" id="UP000249300"/>
    </source>
</evidence>
<feature type="transmembrane region" description="Helical" evidence="7">
    <location>
        <begin position="107"/>
        <end position="125"/>
    </location>
</feature>
<evidence type="ECO:0000313" key="9">
    <source>
        <dbReference type="EMBL" id="SQH73511.1"/>
    </source>
</evidence>
<keyword evidence="4 7" id="KW-0812">Transmembrane</keyword>
<evidence type="ECO:0000256" key="1">
    <source>
        <dbReference type="ARBA" id="ARBA00004651"/>
    </source>
</evidence>